<dbReference type="EMBL" id="UINC01000439">
    <property type="protein sequence ID" value="SUZ55307.1"/>
    <property type="molecule type" value="Genomic_DNA"/>
</dbReference>
<feature type="non-terminal residue" evidence="1">
    <location>
        <position position="1"/>
    </location>
</feature>
<accession>A0A381NL97</accession>
<dbReference type="AlphaFoldDB" id="A0A381NL97"/>
<dbReference type="SUPFAM" id="SSF52540">
    <property type="entry name" value="P-loop containing nucleoside triphosphate hydrolases"/>
    <property type="match status" value="1"/>
</dbReference>
<reference evidence="1" key="1">
    <citation type="submission" date="2018-05" db="EMBL/GenBank/DDBJ databases">
        <authorList>
            <person name="Lanie J.A."/>
            <person name="Ng W.-L."/>
            <person name="Kazmierczak K.M."/>
            <person name="Andrzejewski T.M."/>
            <person name="Davidsen T.M."/>
            <person name="Wayne K.J."/>
            <person name="Tettelin H."/>
            <person name="Glass J.I."/>
            <person name="Rusch D."/>
            <person name="Podicherti R."/>
            <person name="Tsui H.-C.T."/>
            <person name="Winkler M.E."/>
        </authorList>
    </citation>
    <scope>NUCLEOTIDE SEQUENCE</scope>
</reference>
<evidence type="ECO:0000313" key="1">
    <source>
        <dbReference type="EMBL" id="SUZ55307.1"/>
    </source>
</evidence>
<dbReference type="InterPro" id="IPR027417">
    <property type="entry name" value="P-loop_NTPase"/>
</dbReference>
<sequence length="140" mass="15803">VRALIQEMVEQYDQPTIVDMEAGLEHLSRGTIRYVDCILIIIEPYFKSMETGAQLNRLAKELEIKHVYCIANKVRGTEDERALETFCAEREMNLLGMIPNDDSLITADRANLAPLDYDANGIAVMAISELSNKLMNLEVI</sequence>
<protein>
    <recommendedName>
        <fullName evidence="2">CobQ/CobB/MinD/ParA nucleotide binding domain-containing protein</fullName>
    </recommendedName>
</protein>
<dbReference type="Gene3D" id="3.40.50.300">
    <property type="entry name" value="P-loop containing nucleotide triphosphate hydrolases"/>
    <property type="match status" value="1"/>
</dbReference>
<proteinExistence type="predicted"/>
<name>A0A381NL97_9ZZZZ</name>
<gene>
    <name evidence="1" type="ORF">METZ01_LOCUS8161</name>
</gene>
<evidence type="ECO:0008006" key="2">
    <source>
        <dbReference type="Google" id="ProtNLM"/>
    </source>
</evidence>
<organism evidence="1">
    <name type="scientific">marine metagenome</name>
    <dbReference type="NCBI Taxonomy" id="408172"/>
    <lineage>
        <taxon>unclassified sequences</taxon>
        <taxon>metagenomes</taxon>
        <taxon>ecological metagenomes</taxon>
    </lineage>
</organism>